<dbReference type="RefSeq" id="WP_132419637.1">
    <property type="nucleotide sequence ID" value="NZ_SKFG01000023.1"/>
</dbReference>
<name>A0A4V2WNE0_9BACL</name>
<accession>A0A4V2WNE0</accession>
<reference evidence="1 2" key="1">
    <citation type="submission" date="2019-03" db="EMBL/GenBank/DDBJ databases">
        <authorList>
            <person name="Kim M.K.M."/>
        </authorList>
    </citation>
    <scope>NUCLEOTIDE SEQUENCE [LARGE SCALE GENOMIC DNA]</scope>
    <source>
        <strain evidence="1 2">18JY21-1</strain>
    </source>
</reference>
<evidence type="ECO:0000313" key="2">
    <source>
        <dbReference type="Proteomes" id="UP000295418"/>
    </source>
</evidence>
<dbReference type="InterPro" id="IPR036890">
    <property type="entry name" value="HATPase_C_sf"/>
</dbReference>
<evidence type="ECO:0000313" key="1">
    <source>
        <dbReference type="EMBL" id="TCZ75062.1"/>
    </source>
</evidence>
<dbReference type="SUPFAM" id="SSF55874">
    <property type="entry name" value="ATPase domain of HSP90 chaperone/DNA topoisomerase II/histidine kinase"/>
    <property type="match status" value="1"/>
</dbReference>
<comment type="caution">
    <text evidence="1">The sequence shown here is derived from an EMBL/GenBank/DDBJ whole genome shotgun (WGS) entry which is preliminary data.</text>
</comment>
<protein>
    <recommendedName>
        <fullName evidence="3">Histidine kinase/HSP90-like ATPase domain-containing protein</fullName>
    </recommendedName>
</protein>
<evidence type="ECO:0008006" key="3">
    <source>
        <dbReference type="Google" id="ProtNLM"/>
    </source>
</evidence>
<keyword evidence="2" id="KW-1185">Reference proteome</keyword>
<proteinExistence type="predicted"/>
<organism evidence="1 2">
    <name type="scientific">Paenibacillus albiflavus</name>
    <dbReference type="NCBI Taxonomy" id="2545760"/>
    <lineage>
        <taxon>Bacteria</taxon>
        <taxon>Bacillati</taxon>
        <taxon>Bacillota</taxon>
        <taxon>Bacilli</taxon>
        <taxon>Bacillales</taxon>
        <taxon>Paenibacillaceae</taxon>
        <taxon>Paenibacillus</taxon>
    </lineage>
</organism>
<gene>
    <name evidence="1" type="ORF">E0485_18915</name>
</gene>
<dbReference type="AlphaFoldDB" id="A0A4V2WNE0"/>
<dbReference type="EMBL" id="SKFG01000023">
    <property type="protein sequence ID" value="TCZ75062.1"/>
    <property type="molecule type" value="Genomic_DNA"/>
</dbReference>
<sequence>MNLKSIFIRYIDIFAAFQGNLVVVQLITRKYAIDVDGDEVKVTTDPDGSKLTISDDGEGMGVKI</sequence>
<dbReference type="Proteomes" id="UP000295418">
    <property type="component" value="Unassembled WGS sequence"/>
</dbReference>